<dbReference type="PANTHER" id="PTHR46546">
    <property type="entry name" value="SHEWANELLA-LIKE PROTEIN PHOSPHATASE 1"/>
    <property type="match status" value="1"/>
</dbReference>
<protein>
    <recommendedName>
        <fullName evidence="1">Calcineurin-like phosphoesterase domain-containing protein</fullName>
    </recommendedName>
</protein>
<evidence type="ECO:0000259" key="1">
    <source>
        <dbReference type="Pfam" id="PF00149"/>
    </source>
</evidence>
<dbReference type="Gene3D" id="3.60.21.10">
    <property type="match status" value="1"/>
</dbReference>
<dbReference type="EMBL" id="HBHW01039320">
    <property type="protein sequence ID" value="CAE0062147.1"/>
    <property type="molecule type" value="Transcribed_RNA"/>
</dbReference>
<sequence length="382" mass="41418">MSGENLLLDAIAGFAVHVSRRVSDLNGAIESHRCKLLNNCTSSAAPKANIEFERPGNPFINFVSRLLVANAREPDQENTTYFAAADRIIAVGDVHGDLGALRNVLKLSKLIGSNDEWVGGGTVLVQVGDLLDRGDQERAAFELLLKLREDAKKHGGAVHILHGNHEIMNVSLDFRYVTPGGFVDFEPLADQANEKLGKLPPAISETIKGLPEFMRSRAWSLRPGGPFSNRISTNQLAIVIGDNVFVHGGLRPTHLAEPGALETMNSACRAWMQGRAEKPSSLKTGKSPVWMRNYSLGSPKIGSDECNTLQASLDLIPAKRMIVGHTPQQQGINAACAGKVWRIDTGMSAAYGGPPEALEITKRRIRVLTAKGWRSAHSRSLN</sequence>
<evidence type="ECO:0000313" key="2">
    <source>
        <dbReference type="EMBL" id="CAE0062147.1"/>
    </source>
</evidence>
<dbReference type="SUPFAM" id="SSF56300">
    <property type="entry name" value="Metallo-dependent phosphatases"/>
    <property type="match status" value="1"/>
</dbReference>
<dbReference type="GO" id="GO:0016787">
    <property type="term" value="F:hydrolase activity"/>
    <property type="evidence" value="ECO:0007669"/>
    <property type="project" value="InterPro"/>
</dbReference>
<reference evidence="2" key="1">
    <citation type="submission" date="2021-01" db="EMBL/GenBank/DDBJ databases">
        <authorList>
            <person name="Corre E."/>
            <person name="Pelletier E."/>
            <person name="Niang G."/>
            <person name="Scheremetjew M."/>
            <person name="Finn R."/>
            <person name="Kale V."/>
            <person name="Holt S."/>
            <person name="Cochrane G."/>
            <person name="Meng A."/>
            <person name="Brown T."/>
            <person name="Cohen L."/>
        </authorList>
    </citation>
    <scope>NUCLEOTIDE SEQUENCE</scope>
    <source>
        <strain evidence="2">CCMP 769</strain>
    </source>
</reference>
<dbReference type="AlphaFoldDB" id="A0A7S3A6N2"/>
<dbReference type="InterPro" id="IPR029052">
    <property type="entry name" value="Metallo-depent_PP-like"/>
</dbReference>
<feature type="domain" description="Calcineurin-like phosphoesterase" evidence="1">
    <location>
        <begin position="87"/>
        <end position="327"/>
    </location>
</feature>
<proteinExistence type="predicted"/>
<gene>
    <name evidence="2" type="ORF">RMAR00112_LOCUS30216</name>
    <name evidence="3" type="ORF">RMAR00112_LOCUS30217</name>
</gene>
<accession>A0A7S3A6N2</accession>
<organism evidence="2">
    <name type="scientific">Rhodosorus marinus</name>
    <dbReference type="NCBI Taxonomy" id="101924"/>
    <lineage>
        <taxon>Eukaryota</taxon>
        <taxon>Rhodophyta</taxon>
        <taxon>Stylonematophyceae</taxon>
        <taxon>Stylonematales</taxon>
        <taxon>Stylonemataceae</taxon>
        <taxon>Rhodosorus</taxon>
    </lineage>
</organism>
<dbReference type="Pfam" id="PF00149">
    <property type="entry name" value="Metallophos"/>
    <property type="match status" value="1"/>
</dbReference>
<dbReference type="PANTHER" id="PTHR46546:SF4">
    <property type="entry name" value="SHEWANELLA-LIKE PROTEIN PHOSPHATASE 1"/>
    <property type="match status" value="1"/>
</dbReference>
<name>A0A7S3A6N2_9RHOD</name>
<dbReference type="InterPro" id="IPR004843">
    <property type="entry name" value="Calcineurin-like_PHP"/>
</dbReference>
<evidence type="ECO:0000313" key="3">
    <source>
        <dbReference type="EMBL" id="CAE0062148.1"/>
    </source>
</evidence>
<dbReference type="EMBL" id="HBHW01039321">
    <property type="protein sequence ID" value="CAE0062148.1"/>
    <property type="molecule type" value="Transcribed_RNA"/>
</dbReference>